<sequence length="468" mass="47517">MATAGTAGTAGVPGWQAPPVAAVREDGGRRLGPVLAPSAWRARWTALDDVDRFDVSTRASLYLLGLLGPFLVLVTLAPVGSTTQLVVAGVLSLAHAAACTALVHAGVEHYLARRARPRRHLAVAVALGGALAAYGVVGLGGLEAPAEGWTPLSAAVVAAAALTAGAAATAVRAGVVLLVAAAVAGAWVVGSLVLGGPATGRTVVPTAVSALCGVVAAALSFRFSAWYLGVMAQLRDAQAARAALAVAEERLRFSRDLHDVVGRALSAVAVKSELAAELARRGDEPSVRRAAEQSVEVRALAQEALRESRALARGYRDVDLAAELDGARSLLRSAGITCTTAGDELPGTRGWPVPVRTALGWGVREGVTNVLRHSRSRTCSVRLLDEEGDAVLVVDDDGRDDGARPPGTPVPTGGAGLVGLAERVRPLGGRVDAGRLPGGGFRLAVRVPTAPPAHDTPLVGAPVAGAPS</sequence>
<evidence type="ECO:0000256" key="2">
    <source>
        <dbReference type="ARBA" id="ARBA00022777"/>
    </source>
</evidence>
<dbReference type="InterPro" id="IPR011712">
    <property type="entry name" value="Sig_transdc_His_kin_sub3_dim/P"/>
</dbReference>
<dbReference type="CDD" id="cd16917">
    <property type="entry name" value="HATPase_UhpB-NarQ-NarX-like"/>
    <property type="match status" value="1"/>
</dbReference>
<keyword evidence="4" id="KW-0472">Membrane</keyword>
<keyword evidence="3" id="KW-0902">Two-component regulatory system</keyword>
<dbReference type="GO" id="GO:0016020">
    <property type="term" value="C:membrane"/>
    <property type="evidence" value="ECO:0007669"/>
    <property type="project" value="InterPro"/>
</dbReference>
<feature type="transmembrane region" description="Helical" evidence="4">
    <location>
        <begin position="61"/>
        <end position="79"/>
    </location>
</feature>
<feature type="transmembrane region" description="Helical" evidence="4">
    <location>
        <begin position="119"/>
        <end position="142"/>
    </location>
</feature>
<proteinExistence type="predicted"/>
<keyword evidence="7" id="KW-1185">Reference proteome</keyword>
<name>A0A3N1HRB6_9ACTN</name>
<dbReference type="InParanoid" id="A0A3N1HRB6"/>
<evidence type="ECO:0000256" key="1">
    <source>
        <dbReference type="ARBA" id="ARBA00022679"/>
    </source>
</evidence>
<dbReference type="GO" id="GO:0046983">
    <property type="term" value="F:protein dimerization activity"/>
    <property type="evidence" value="ECO:0007669"/>
    <property type="project" value="InterPro"/>
</dbReference>
<evidence type="ECO:0000259" key="5">
    <source>
        <dbReference type="Pfam" id="PF07730"/>
    </source>
</evidence>
<evidence type="ECO:0000256" key="3">
    <source>
        <dbReference type="ARBA" id="ARBA00023012"/>
    </source>
</evidence>
<feature type="transmembrane region" description="Helical" evidence="4">
    <location>
        <begin position="207"/>
        <end position="228"/>
    </location>
</feature>
<protein>
    <submittedName>
        <fullName evidence="6">Two-component system sensor histidine kinase DesK</fullName>
    </submittedName>
</protein>
<dbReference type="Proteomes" id="UP000276232">
    <property type="component" value="Unassembled WGS sequence"/>
</dbReference>
<dbReference type="PANTHER" id="PTHR24421:SF63">
    <property type="entry name" value="SENSOR HISTIDINE KINASE DESK"/>
    <property type="match status" value="1"/>
</dbReference>
<comment type="caution">
    <text evidence="6">The sequence shown here is derived from an EMBL/GenBank/DDBJ whole genome shotgun (WGS) entry which is preliminary data.</text>
</comment>
<dbReference type="InterPro" id="IPR036890">
    <property type="entry name" value="HATPase_C_sf"/>
</dbReference>
<keyword evidence="4" id="KW-1133">Transmembrane helix</keyword>
<dbReference type="InterPro" id="IPR050482">
    <property type="entry name" value="Sensor_HK_TwoCompSys"/>
</dbReference>
<organism evidence="6 7">
    <name type="scientific">Pseudokineococcus lusitanus</name>
    <dbReference type="NCBI Taxonomy" id="763993"/>
    <lineage>
        <taxon>Bacteria</taxon>
        <taxon>Bacillati</taxon>
        <taxon>Actinomycetota</taxon>
        <taxon>Actinomycetes</taxon>
        <taxon>Kineosporiales</taxon>
        <taxon>Kineosporiaceae</taxon>
        <taxon>Pseudokineococcus</taxon>
    </lineage>
</organism>
<feature type="transmembrane region" description="Helical" evidence="4">
    <location>
        <begin position="148"/>
        <end position="168"/>
    </location>
</feature>
<dbReference type="SUPFAM" id="SSF55874">
    <property type="entry name" value="ATPase domain of HSP90 chaperone/DNA topoisomerase II/histidine kinase"/>
    <property type="match status" value="1"/>
</dbReference>
<dbReference type="PANTHER" id="PTHR24421">
    <property type="entry name" value="NITRATE/NITRITE SENSOR PROTEIN NARX-RELATED"/>
    <property type="match status" value="1"/>
</dbReference>
<keyword evidence="2 6" id="KW-0418">Kinase</keyword>
<dbReference type="Gene3D" id="1.20.5.1930">
    <property type="match status" value="1"/>
</dbReference>
<evidence type="ECO:0000256" key="4">
    <source>
        <dbReference type="SAM" id="Phobius"/>
    </source>
</evidence>
<evidence type="ECO:0000313" key="6">
    <source>
        <dbReference type="EMBL" id="ROP45053.1"/>
    </source>
</evidence>
<feature type="transmembrane region" description="Helical" evidence="4">
    <location>
        <begin position="175"/>
        <end position="195"/>
    </location>
</feature>
<feature type="transmembrane region" description="Helical" evidence="4">
    <location>
        <begin position="85"/>
        <end position="107"/>
    </location>
</feature>
<dbReference type="GO" id="GO:0000155">
    <property type="term" value="F:phosphorelay sensor kinase activity"/>
    <property type="evidence" value="ECO:0007669"/>
    <property type="project" value="InterPro"/>
</dbReference>
<evidence type="ECO:0000313" key="7">
    <source>
        <dbReference type="Proteomes" id="UP000276232"/>
    </source>
</evidence>
<gene>
    <name evidence="6" type="ORF">EDC03_1183</name>
</gene>
<dbReference type="Pfam" id="PF07730">
    <property type="entry name" value="HisKA_3"/>
    <property type="match status" value="1"/>
</dbReference>
<accession>A0A3N1HRB6</accession>
<dbReference type="Gene3D" id="3.30.565.10">
    <property type="entry name" value="Histidine kinase-like ATPase, C-terminal domain"/>
    <property type="match status" value="1"/>
</dbReference>
<keyword evidence="4" id="KW-0812">Transmembrane</keyword>
<dbReference type="AlphaFoldDB" id="A0A3N1HRB6"/>
<feature type="domain" description="Signal transduction histidine kinase subgroup 3 dimerisation and phosphoacceptor" evidence="5">
    <location>
        <begin position="249"/>
        <end position="319"/>
    </location>
</feature>
<keyword evidence="1" id="KW-0808">Transferase</keyword>
<reference evidence="6 7" key="1">
    <citation type="journal article" date="2015" name="Stand. Genomic Sci.">
        <title>Genomic Encyclopedia of Bacterial and Archaeal Type Strains, Phase III: the genomes of soil and plant-associated and newly described type strains.</title>
        <authorList>
            <person name="Whitman W.B."/>
            <person name="Woyke T."/>
            <person name="Klenk H.P."/>
            <person name="Zhou Y."/>
            <person name="Lilburn T.G."/>
            <person name="Beck B.J."/>
            <person name="De Vos P."/>
            <person name="Vandamme P."/>
            <person name="Eisen J.A."/>
            <person name="Garrity G."/>
            <person name="Hugenholtz P."/>
            <person name="Kyrpides N.C."/>
        </authorList>
    </citation>
    <scope>NUCLEOTIDE SEQUENCE [LARGE SCALE GENOMIC DNA]</scope>
    <source>
        <strain evidence="6 7">CECT 7306</strain>
    </source>
</reference>
<dbReference type="EMBL" id="RJKN01000002">
    <property type="protein sequence ID" value="ROP45053.1"/>
    <property type="molecule type" value="Genomic_DNA"/>
</dbReference>